<dbReference type="OrthoDB" id="5635382at2"/>
<name>A0A0W0WYV8_9GAMM</name>
<feature type="compositionally biased region" description="Basic and acidic residues" evidence="1">
    <location>
        <begin position="573"/>
        <end position="592"/>
    </location>
</feature>
<protein>
    <submittedName>
        <fullName evidence="2">Uncharacterized protein</fullName>
    </submittedName>
</protein>
<dbReference type="RefSeq" id="WP_058503734.1">
    <property type="nucleotide sequence ID" value="NZ_CAAAIF010000008.1"/>
</dbReference>
<evidence type="ECO:0000256" key="1">
    <source>
        <dbReference type="SAM" id="MobiDB-lite"/>
    </source>
</evidence>
<organism evidence="2 3">
    <name type="scientific">Legionella nautarum</name>
    <dbReference type="NCBI Taxonomy" id="45070"/>
    <lineage>
        <taxon>Bacteria</taxon>
        <taxon>Pseudomonadati</taxon>
        <taxon>Pseudomonadota</taxon>
        <taxon>Gammaproteobacteria</taxon>
        <taxon>Legionellales</taxon>
        <taxon>Legionellaceae</taxon>
        <taxon>Legionella</taxon>
    </lineage>
</organism>
<accession>A0A0W0WYV8</accession>
<reference evidence="2 3" key="1">
    <citation type="submission" date="2015-11" db="EMBL/GenBank/DDBJ databases">
        <title>Genomic analysis of 38 Legionella species identifies large and diverse effector repertoires.</title>
        <authorList>
            <person name="Burstein D."/>
            <person name="Amaro F."/>
            <person name="Zusman T."/>
            <person name="Lifshitz Z."/>
            <person name="Cohen O."/>
            <person name="Gilbert J.A."/>
            <person name="Pupko T."/>
            <person name="Shuman H.A."/>
            <person name="Segal G."/>
        </authorList>
    </citation>
    <scope>NUCLEOTIDE SEQUENCE [LARGE SCALE GENOMIC DNA]</scope>
    <source>
        <strain evidence="2 3">ATCC 49506</strain>
    </source>
</reference>
<evidence type="ECO:0000313" key="3">
    <source>
        <dbReference type="Proteomes" id="UP000054725"/>
    </source>
</evidence>
<dbReference type="AlphaFoldDB" id="A0A0W0WYV8"/>
<dbReference type="Gene3D" id="1.25.40.20">
    <property type="entry name" value="Ankyrin repeat-containing domain"/>
    <property type="match status" value="1"/>
</dbReference>
<dbReference type="SUPFAM" id="SSF48403">
    <property type="entry name" value="Ankyrin repeat"/>
    <property type="match status" value="1"/>
</dbReference>
<sequence>MTTIILVNYIHYDGIGDFQHWLDITKKIHPLALESGIKIVPLILCLANLEEIVKERLNNLNMDLKPFIFTMPKTFPRLEELNQQFSEFVTSNVELQNDLENALTIIQVSSATTKYQKETLLRYCYPGIPIVNIAEHSGLRTPAAFSPIPLDFDKRDKPGIERNITDRWMGLPKSPESIFDYGIKLESPLSISKEETLLSFTNQDYVRTLLKKESGELIEKRELTDFMNGTQIIPAYLQDEPSIMKFILYCIEHEKNSDKDMLFHINISPLFDPRLRYAHDIEELDKYSFSATRMIEDKEVLVPKLESMLIANGFQNYGFDNMEINLEVNVNGAIRTIHFGSSPTAKKTVRILSGFYLEDGDYNKLYHIADSIVGISGDNTFEKALSHNKLPFLQSDNKYTFEPAMRALYEISLASLPDASSQLKHDLSNYFLNNNMRLDNETRREEILKTNWTEMQAALVVVGEYLQTKYNFYNHLQSIFYEALLHASAQKGDVDLLKIIHQHAPDINIAIPNKQGQTALELATLEGHTAYVKEFSALFKQQADTVEKEKSSSKPLGAQEDSFFFQNPATSVDEAKDKKPQSDMSANRDHKM</sequence>
<dbReference type="Proteomes" id="UP000054725">
    <property type="component" value="Unassembled WGS sequence"/>
</dbReference>
<keyword evidence="3" id="KW-1185">Reference proteome</keyword>
<dbReference type="PATRIC" id="fig|45070.6.peg.708"/>
<proteinExistence type="predicted"/>
<dbReference type="InterPro" id="IPR036770">
    <property type="entry name" value="Ankyrin_rpt-contain_sf"/>
</dbReference>
<dbReference type="STRING" id="45070.Lnau_0664"/>
<gene>
    <name evidence="2" type="ORF">Lnau_0664</name>
</gene>
<feature type="region of interest" description="Disordered" evidence="1">
    <location>
        <begin position="568"/>
        <end position="592"/>
    </location>
</feature>
<evidence type="ECO:0000313" key="2">
    <source>
        <dbReference type="EMBL" id="KTD37474.1"/>
    </source>
</evidence>
<dbReference type="EMBL" id="LNYO01000011">
    <property type="protein sequence ID" value="KTD37474.1"/>
    <property type="molecule type" value="Genomic_DNA"/>
</dbReference>
<comment type="caution">
    <text evidence="2">The sequence shown here is derived from an EMBL/GenBank/DDBJ whole genome shotgun (WGS) entry which is preliminary data.</text>
</comment>